<name>A0ABN7VJR6_GIGMA</name>
<accession>A0ABN7VJR6</accession>
<evidence type="ECO:0000313" key="2">
    <source>
        <dbReference type="Proteomes" id="UP000789901"/>
    </source>
</evidence>
<comment type="caution">
    <text evidence="1">The sequence shown here is derived from an EMBL/GenBank/DDBJ whole genome shotgun (WGS) entry which is preliminary data.</text>
</comment>
<organism evidence="1 2">
    <name type="scientific">Gigaspora margarita</name>
    <dbReference type="NCBI Taxonomy" id="4874"/>
    <lineage>
        <taxon>Eukaryota</taxon>
        <taxon>Fungi</taxon>
        <taxon>Fungi incertae sedis</taxon>
        <taxon>Mucoromycota</taxon>
        <taxon>Glomeromycotina</taxon>
        <taxon>Glomeromycetes</taxon>
        <taxon>Diversisporales</taxon>
        <taxon>Gigasporaceae</taxon>
        <taxon>Gigaspora</taxon>
    </lineage>
</organism>
<keyword evidence="2" id="KW-1185">Reference proteome</keyword>
<proteinExistence type="predicted"/>
<feature type="non-terminal residue" evidence="1">
    <location>
        <position position="1"/>
    </location>
</feature>
<gene>
    <name evidence="1" type="ORF">GMARGA_LOCUS18994</name>
</gene>
<dbReference type="EMBL" id="CAJVQB010015560">
    <property type="protein sequence ID" value="CAG8775241.1"/>
    <property type="molecule type" value="Genomic_DNA"/>
</dbReference>
<evidence type="ECO:0000313" key="1">
    <source>
        <dbReference type="EMBL" id="CAG8775241.1"/>
    </source>
</evidence>
<sequence>QIAKKKKEKREKGSKQLTIYLQLSDFVESTKLTQNQIKDIDRALVKICNNNSDIVNTSVQAILCTRAFFDDLNALAFVLYPIKMAISTLESQDCSLANCFVGLVHLGKAIKKLPKNDYYTFYR</sequence>
<dbReference type="Proteomes" id="UP000789901">
    <property type="component" value="Unassembled WGS sequence"/>
</dbReference>
<protein>
    <submittedName>
        <fullName evidence="1">27060_t:CDS:1</fullName>
    </submittedName>
</protein>
<reference evidence="1 2" key="1">
    <citation type="submission" date="2021-06" db="EMBL/GenBank/DDBJ databases">
        <authorList>
            <person name="Kallberg Y."/>
            <person name="Tangrot J."/>
            <person name="Rosling A."/>
        </authorList>
    </citation>
    <scope>NUCLEOTIDE SEQUENCE [LARGE SCALE GENOMIC DNA]</scope>
    <source>
        <strain evidence="1 2">120-4 pot B 10/14</strain>
    </source>
</reference>